<keyword evidence="9" id="KW-1003">Cell membrane</keyword>
<evidence type="ECO:0000256" key="2">
    <source>
        <dbReference type="ARBA" id="ARBA00009749"/>
    </source>
</evidence>
<evidence type="ECO:0000256" key="1">
    <source>
        <dbReference type="ARBA" id="ARBA00004141"/>
    </source>
</evidence>
<feature type="transmembrane region" description="Helical" evidence="9">
    <location>
        <begin position="364"/>
        <end position="384"/>
    </location>
</feature>
<dbReference type="InterPro" id="IPR000644">
    <property type="entry name" value="CBS_dom"/>
</dbReference>
<organism evidence="11 12">
    <name type="scientific">Brachyspira aalborgi</name>
    <dbReference type="NCBI Taxonomy" id="29522"/>
    <lineage>
        <taxon>Bacteria</taxon>
        <taxon>Pseudomonadati</taxon>
        <taxon>Spirochaetota</taxon>
        <taxon>Spirochaetia</taxon>
        <taxon>Brachyspirales</taxon>
        <taxon>Brachyspiraceae</taxon>
        <taxon>Brachyspira</taxon>
    </lineage>
</organism>
<keyword evidence="5 9" id="KW-0460">Magnesium</keyword>
<dbReference type="Gene3D" id="1.10.357.20">
    <property type="entry name" value="SLC41 divalent cation transporters, integral membrane domain"/>
    <property type="match status" value="1"/>
</dbReference>
<keyword evidence="8" id="KW-0129">CBS domain</keyword>
<dbReference type="InterPro" id="IPR038076">
    <property type="entry name" value="MgtE_N_sf"/>
</dbReference>
<proteinExistence type="inferred from homology"/>
<feature type="transmembrane region" description="Helical" evidence="9">
    <location>
        <begin position="290"/>
        <end position="308"/>
    </location>
</feature>
<dbReference type="InterPro" id="IPR036739">
    <property type="entry name" value="SLC41_membr_dom_sf"/>
</dbReference>
<dbReference type="InterPro" id="IPR046342">
    <property type="entry name" value="CBS_dom_sf"/>
</dbReference>
<dbReference type="GO" id="GO:0015095">
    <property type="term" value="F:magnesium ion transmembrane transporter activity"/>
    <property type="evidence" value="ECO:0007669"/>
    <property type="project" value="UniProtKB-UniRule"/>
</dbReference>
<evidence type="ECO:0000256" key="6">
    <source>
        <dbReference type="ARBA" id="ARBA00022989"/>
    </source>
</evidence>
<comment type="caution">
    <text evidence="9">Lacks conserved residue(s) required for the propagation of feature annotation.</text>
</comment>
<dbReference type="GO" id="GO:0046872">
    <property type="term" value="F:metal ion binding"/>
    <property type="evidence" value="ECO:0007669"/>
    <property type="project" value="UniProtKB-KW"/>
</dbReference>
<comment type="similarity">
    <text evidence="2 9">Belongs to the SLC41A transporter family.</text>
</comment>
<keyword evidence="9" id="KW-0479">Metal-binding</keyword>
<keyword evidence="6 9" id="KW-1133">Transmembrane helix</keyword>
<comment type="caution">
    <text evidence="11">The sequence shown here is derived from an EMBL/GenBank/DDBJ whole genome shotgun (WGS) entry which is preliminary data.</text>
</comment>
<dbReference type="InterPro" id="IPR006667">
    <property type="entry name" value="SLC41_membr_dom"/>
</dbReference>
<feature type="transmembrane region" description="Helical" evidence="9">
    <location>
        <begin position="390"/>
        <end position="416"/>
    </location>
</feature>
<comment type="subcellular location">
    <subcellularLocation>
        <location evidence="9">Cell membrane</location>
        <topology evidence="9">Multi-pass membrane protein</topology>
    </subcellularLocation>
    <subcellularLocation>
        <location evidence="1">Membrane</location>
        <topology evidence="1">Multi-pass membrane protein</topology>
    </subcellularLocation>
</comment>
<evidence type="ECO:0000256" key="7">
    <source>
        <dbReference type="ARBA" id="ARBA00023136"/>
    </source>
</evidence>
<feature type="transmembrane region" description="Helical" evidence="9">
    <location>
        <begin position="428"/>
        <end position="451"/>
    </location>
</feature>
<comment type="function">
    <text evidence="9">Acts as a magnesium transporter.</text>
</comment>
<dbReference type="InterPro" id="IPR006669">
    <property type="entry name" value="MgtE_transporter"/>
</dbReference>
<dbReference type="SMART" id="SM00116">
    <property type="entry name" value="CBS"/>
    <property type="match status" value="1"/>
</dbReference>
<dbReference type="Gene3D" id="3.10.580.10">
    <property type="entry name" value="CBS-domain"/>
    <property type="match status" value="1"/>
</dbReference>
<keyword evidence="4 9" id="KW-0812">Transmembrane</keyword>
<dbReference type="CDD" id="cd04606">
    <property type="entry name" value="CBS_pair_Mg_transporter"/>
    <property type="match status" value="1"/>
</dbReference>
<evidence type="ECO:0000256" key="5">
    <source>
        <dbReference type="ARBA" id="ARBA00022842"/>
    </source>
</evidence>
<dbReference type="NCBIfam" id="TIGR00400">
    <property type="entry name" value="mgtE"/>
    <property type="match status" value="1"/>
</dbReference>
<keyword evidence="7 9" id="KW-0472">Membrane</keyword>
<dbReference type="SUPFAM" id="SSF54631">
    <property type="entry name" value="CBS-domain pair"/>
    <property type="match status" value="1"/>
</dbReference>
<dbReference type="Pfam" id="PF03448">
    <property type="entry name" value="MgtE_N"/>
    <property type="match status" value="1"/>
</dbReference>
<evidence type="ECO:0000256" key="3">
    <source>
        <dbReference type="ARBA" id="ARBA00022448"/>
    </source>
</evidence>
<dbReference type="SUPFAM" id="SSF158791">
    <property type="entry name" value="MgtE N-terminal domain-like"/>
    <property type="match status" value="1"/>
</dbReference>
<evidence type="ECO:0000256" key="4">
    <source>
        <dbReference type="ARBA" id="ARBA00022692"/>
    </source>
</evidence>
<dbReference type="Pfam" id="PF00571">
    <property type="entry name" value="CBS"/>
    <property type="match status" value="2"/>
</dbReference>
<dbReference type="SUPFAM" id="SSF161093">
    <property type="entry name" value="MgtE membrane domain-like"/>
    <property type="match status" value="1"/>
</dbReference>
<protein>
    <recommendedName>
        <fullName evidence="9">Magnesium transporter MgtE</fullName>
    </recommendedName>
</protein>
<dbReference type="EMBL" id="SAYJ01000007">
    <property type="protein sequence ID" value="TXJ58665.1"/>
    <property type="molecule type" value="Genomic_DNA"/>
</dbReference>
<evidence type="ECO:0000259" key="10">
    <source>
        <dbReference type="PROSITE" id="PS51371"/>
    </source>
</evidence>
<evidence type="ECO:0000313" key="11">
    <source>
        <dbReference type="EMBL" id="TXJ58665.1"/>
    </source>
</evidence>
<sequence length="456" mass="51274">MINQNREYTEIINIIENKRWDKLKYSLADMHAAEIVDIIRILDNDKNKSILFRLLSTEKAADVFSELDSNEQEALISSMNDNQLMELIHEMSPDDRTSLFEELPSDITKNIFSLMKETDLNITRQLLGYPEDSVGRIMTPEYIDVKPDFTIKQTLEYIREFGKDSETFEVIYVVGKNDILLGYILLKDLLFAKNEEAKIKDLMHTDIIYLSVYSDQEEAVKVGRKYDLLYIPVVDSKNALIGIVTIDDIFDVAEEEDTEDFHKLGAISVDDDFSGNIKQAGIFTLYKKRIVWLFILVFINIISGYFIGLFEATISKYVSLIFFLPLLIDSAGNAGAQSSTLIIRSLSVGDVKKSDWLFMLGKEILISAALGLTMGLTVSLLAIFRGGFIIAFVVSLSMVLVVIIGSLIGLCLPFIFIKLKKDPTTSSVPLVASICDISGTSIYLFLATIILSKFGN</sequence>
<dbReference type="PANTHER" id="PTHR43773:SF1">
    <property type="entry name" value="MAGNESIUM TRANSPORTER MGTE"/>
    <property type="match status" value="1"/>
</dbReference>
<gene>
    <name evidence="11" type="primary">mgtE</name>
    <name evidence="11" type="ORF">EPJ67_00585</name>
</gene>
<keyword evidence="3 9" id="KW-0813">Transport</keyword>
<dbReference type="Proteomes" id="UP000325013">
    <property type="component" value="Unassembled WGS sequence"/>
</dbReference>
<evidence type="ECO:0000313" key="12">
    <source>
        <dbReference type="Proteomes" id="UP000325013"/>
    </source>
</evidence>
<dbReference type="PANTHER" id="PTHR43773">
    <property type="entry name" value="MAGNESIUM TRANSPORTER MGTE"/>
    <property type="match status" value="1"/>
</dbReference>
<evidence type="ECO:0000256" key="9">
    <source>
        <dbReference type="RuleBase" id="RU362011"/>
    </source>
</evidence>
<dbReference type="Gene3D" id="1.25.60.10">
    <property type="entry name" value="MgtE N-terminal domain-like"/>
    <property type="match status" value="1"/>
</dbReference>
<dbReference type="SMART" id="SM00924">
    <property type="entry name" value="MgtE_N"/>
    <property type="match status" value="1"/>
</dbReference>
<accession>A0A5C8G9M7</accession>
<reference evidence="11 12" key="1">
    <citation type="journal article" date="1992" name="Lakartidningen">
        <title>[Penicillin V and not amoxicillin is the first choice preparation in acute otitis].</title>
        <authorList>
            <person name="Kamme C."/>
            <person name="Lundgren K."/>
            <person name="Prellner K."/>
        </authorList>
    </citation>
    <scope>NUCLEOTIDE SEQUENCE [LARGE SCALE GENOMIC DNA]</scope>
    <source>
        <strain evidence="11 12">PC2777IV</strain>
    </source>
</reference>
<dbReference type="GO" id="GO:0005886">
    <property type="term" value="C:plasma membrane"/>
    <property type="evidence" value="ECO:0007669"/>
    <property type="project" value="UniProtKB-SubCell"/>
</dbReference>
<dbReference type="Pfam" id="PF01769">
    <property type="entry name" value="MgtE"/>
    <property type="match status" value="1"/>
</dbReference>
<comment type="subunit">
    <text evidence="9">Homodimer.</text>
</comment>
<evidence type="ECO:0000256" key="8">
    <source>
        <dbReference type="PROSITE-ProRule" id="PRU00703"/>
    </source>
</evidence>
<dbReference type="InterPro" id="IPR006668">
    <property type="entry name" value="Mg_transptr_MgtE_intracell_dom"/>
</dbReference>
<dbReference type="PROSITE" id="PS51371">
    <property type="entry name" value="CBS"/>
    <property type="match status" value="2"/>
</dbReference>
<dbReference type="AlphaFoldDB" id="A0A5C8G9M7"/>
<feature type="domain" description="CBS" evidence="10">
    <location>
        <begin position="203"/>
        <end position="259"/>
    </location>
</feature>
<name>A0A5C8G9M7_9SPIR</name>
<dbReference type="OrthoDB" id="9790355at2"/>
<feature type="domain" description="CBS" evidence="10">
    <location>
        <begin position="138"/>
        <end position="199"/>
    </location>
</feature>